<dbReference type="InterPro" id="IPR050229">
    <property type="entry name" value="GlpE_sulfurtransferase"/>
</dbReference>
<dbReference type="InterPro" id="IPR036873">
    <property type="entry name" value="Rhodanese-like_dom_sf"/>
</dbReference>
<accession>A0ABT6H275</accession>
<evidence type="ECO:0000313" key="2">
    <source>
        <dbReference type="EMBL" id="MDG5753511.1"/>
    </source>
</evidence>
<dbReference type="SUPFAM" id="SSF52821">
    <property type="entry name" value="Rhodanese/Cell cycle control phosphatase"/>
    <property type="match status" value="1"/>
</dbReference>
<dbReference type="PROSITE" id="PS50206">
    <property type="entry name" value="RHODANESE_3"/>
    <property type="match status" value="1"/>
</dbReference>
<evidence type="ECO:0000259" key="1">
    <source>
        <dbReference type="PROSITE" id="PS50206"/>
    </source>
</evidence>
<organism evidence="2 3">
    <name type="scientific">Ectobacillus antri</name>
    <dbReference type="NCBI Taxonomy" id="2486280"/>
    <lineage>
        <taxon>Bacteria</taxon>
        <taxon>Bacillati</taxon>
        <taxon>Bacillota</taxon>
        <taxon>Bacilli</taxon>
        <taxon>Bacillales</taxon>
        <taxon>Bacillaceae</taxon>
        <taxon>Ectobacillus</taxon>
    </lineage>
</organism>
<comment type="caution">
    <text evidence="2">The sequence shown here is derived from an EMBL/GenBank/DDBJ whole genome shotgun (WGS) entry which is preliminary data.</text>
</comment>
<name>A0ABT6H275_9BACI</name>
<reference evidence="2 3" key="1">
    <citation type="submission" date="2023-04" db="EMBL/GenBank/DDBJ databases">
        <title>Ectobacillus antri isolated from activated sludge.</title>
        <authorList>
            <person name="Yan P."/>
            <person name="Liu X."/>
        </authorList>
    </citation>
    <scope>NUCLEOTIDE SEQUENCE [LARGE SCALE GENOMIC DNA]</scope>
    <source>
        <strain evidence="2 3">C18H</strain>
    </source>
</reference>
<feature type="domain" description="Rhodanese" evidence="1">
    <location>
        <begin position="18"/>
        <end position="102"/>
    </location>
</feature>
<proteinExistence type="predicted"/>
<dbReference type="RefSeq" id="WP_124564378.1">
    <property type="nucleotide sequence ID" value="NZ_JARRRY010000002.1"/>
</dbReference>
<dbReference type="Pfam" id="PF00581">
    <property type="entry name" value="Rhodanese"/>
    <property type="match status" value="1"/>
</dbReference>
<dbReference type="Gene3D" id="3.40.250.10">
    <property type="entry name" value="Rhodanese-like domain"/>
    <property type="match status" value="1"/>
</dbReference>
<evidence type="ECO:0000313" key="3">
    <source>
        <dbReference type="Proteomes" id="UP001218246"/>
    </source>
</evidence>
<dbReference type="InterPro" id="IPR001763">
    <property type="entry name" value="Rhodanese-like_dom"/>
</dbReference>
<protein>
    <submittedName>
        <fullName evidence="2">Rhodanese-like domain-containing protein</fullName>
    </submittedName>
</protein>
<sequence length="102" mass="11763">MHEVQTITPEEVQARLEQGETLHLVDVREDEEIACYGKIPEAIHIKMGDIPNKLSYFNKEDTYIFICKAGVRSEHVCMYMQEQGYKAINMIGGMLYYTGKTE</sequence>
<dbReference type="SMART" id="SM00450">
    <property type="entry name" value="RHOD"/>
    <property type="match status" value="1"/>
</dbReference>
<dbReference type="EMBL" id="JARULN010000003">
    <property type="protein sequence ID" value="MDG5753511.1"/>
    <property type="molecule type" value="Genomic_DNA"/>
</dbReference>
<dbReference type="PANTHER" id="PTHR43031">
    <property type="entry name" value="FAD-DEPENDENT OXIDOREDUCTASE"/>
    <property type="match status" value="1"/>
</dbReference>
<dbReference type="CDD" id="cd00158">
    <property type="entry name" value="RHOD"/>
    <property type="match status" value="1"/>
</dbReference>
<dbReference type="Proteomes" id="UP001218246">
    <property type="component" value="Unassembled WGS sequence"/>
</dbReference>
<dbReference type="PANTHER" id="PTHR43031:SF17">
    <property type="entry name" value="SULFURTRANSFERASE YTWF-RELATED"/>
    <property type="match status" value="1"/>
</dbReference>
<gene>
    <name evidence="2" type="ORF">P6P90_05910</name>
</gene>
<keyword evidence="3" id="KW-1185">Reference proteome</keyword>